<sequence>MKGVKVIDIGSNPEETQFGTCELCFSYGVASNPYMVLEFPDGTQVTHNTYYWDWGDYWEYGVANVVDFSAWLSERDLTDEEVEYLKGDGTHVLLELINEYNYRESEETDE</sequence>
<accession>A0A0Z8GST1</accession>
<evidence type="ECO:0000313" key="2">
    <source>
        <dbReference type="Proteomes" id="UP000072618"/>
    </source>
</evidence>
<proteinExistence type="predicted"/>
<dbReference type="RefSeq" id="WP_044671757.1">
    <property type="nucleotide sequence ID" value="NZ_CEFF01000003.1"/>
</dbReference>
<reference evidence="1 2" key="1">
    <citation type="submission" date="2016-02" db="EMBL/GenBank/DDBJ databases">
        <authorList>
            <consortium name="Pathogen Informatics"/>
        </authorList>
    </citation>
    <scope>NUCLEOTIDE SEQUENCE [LARGE SCALE GENOMIC DNA]</scope>
    <source>
        <strain evidence="1 2">LSS32</strain>
    </source>
</reference>
<organism evidence="1 2">
    <name type="scientific">Streptococcus suis</name>
    <dbReference type="NCBI Taxonomy" id="1307"/>
    <lineage>
        <taxon>Bacteria</taxon>
        <taxon>Bacillati</taxon>
        <taxon>Bacillota</taxon>
        <taxon>Bacilli</taxon>
        <taxon>Lactobacillales</taxon>
        <taxon>Streptococcaceae</taxon>
        <taxon>Streptococcus</taxon>
    </lineage>
</organism>
<name>A0A0Z8GST1_STRSU</name>
<dbReference type="AlphaFoldDB" id="A0A0Z8GST1"/>
<gene>
    <name evidence="1" type="ORF">ERS132394_02110</name>
</gene>
<dbReference type="Proteomes" id="UP000072618">
    <property type="component" value="Unassembled WGS sequence"/>
</dbReference>
<protein>
    <submittedName>
        <fullName evidence="1">Uncharacterized protein</fullName>
    </submittedName>
</protein>
<dbReference type="EMBL" id="FIGJ01000032">
    <property type="protein sequence ID" value="CYV04273.1"/>
    <property type="molecule type" value="Genomic_DNA"/>
</dbReference>
<evidence type="ECO:0000313" key="1">
    <source>
        <dbReference type="EMBL" id="CYV04273.1"/>
    </source>
</evidence>